<dbReference type="AlphaFoldDB" id="A0A5C3DZT1"/>
<evidence type="ECO:0000313" key="3">
    <source>
        <dbReference type="Proteomes" id="UP000324022"/>
    </source>
</evidence>
<feature type="signal peptide" evidence="1">
    <location>
        <begin position="1"/>
        <end position="18"/>
    </location>
</feature>
<keyword evidence="1" id="KW-0732">Signal</keyword>
<name>A0A5C3DZT1_9BASI</name>
<accession>A0A5C3DZT1</accession>
<keyword evidence="3" id="KW-1185">Reference proteome</keyword>
<sequence length="80" mass="8854">MSIRKMLALLLLAWATCSYRMDWRTHTLLINIPAVRLSLDVVFPPEPPTTVDISDVALVLCIPCGTTTFLVCARHTAGEL</sequence>
<organism evidence="2 3">
    <name type="scientific">Ustilago trichophora</name>
    <dbReference type="NCBI Taxonomy" id="86804"/>
    <lineage>
        <taxon>Eukaryota</taxon>
        <taxon>Fungi</taxon>
        <taxon>Dikarya</taxon>
        <taxon>Basidiomycota</taxon>
        <taxon>Ustilaginomycotina</taxon>
        <taxon>Ustilaginomycetes</taxon>
        <taxon>Ustilaginales</taxon>
        <taxon>Ustilaginaceae</taxon>
        <taxon>Ustilago</taxon>
    </lineage>
</organism>
<reference evidence="2 3" key="1">
    <citation type="submission" date="2018-03" db="EMBL/GenBank/DDBJ databases">
        <authorList>
            <person name="Guldener U."/>
        </authorList>
    </citation>
    <scope>NUCLEOTIDE SEQUENCE [LARGE SCALE GENOMIC DNA]</scope>
    <source>
        <strain evidence="2 3">NBRC100155</strain>
    </source>
</reference>
<protein>
    <recommendedName>
        <fullName evidence="4">Secreted protein</fullName>
    </recommendedName>
</protein>
<evidence type="ECO:0008006" key="4">
    <source>
        <dbReference type="Google" id="ProtNLM"/>
    </source>
</evidence>
<dbReference type="EMBL" id="OOIN01000004">
    <property type="protein sequence ID" value="SPO22781.1"/>
    <property type="molecule type" value="Genomic_DNA"/>
</dbReference>
<dbReference type="Proteomes" id="UP000324022">
    <property type="component" value="Unassembled WGS sequence"/>
</dbReference>
<feature type="chain" id="PRO_5022972529" description="Secreted protein" evidence="1">
    <location>
        <begin position="19"/>
        <end position="80"/>
    </location>
</feature>
<gene>
    <name evidence="2" type="ORF">UTRI_01459</name>
</gene>
<proteinExistence type="predicted"/>
<evidence type="ECO:0000256" key="1">
    <source>
        <dbReference type="SAM" id="SignalP"/>
    </source>
</evidence>
<evidence type="ECO:0000313" key="2">
    <source>
        <dbReference type="EMBL" id="SPO22781.1"/>
    </source>
</evidence>